<sequence length="337" mass="38420">MAARRNEDDFMFGVSSSMRHTYEKPDSNEKHTHNEPPCTPQEKHYTKASRENALKKDLLEHREGQGEDEEAAHLYKRLFDGVSKSRMRFPFPPILLPVYYAVSAIIFLLLWASLISLNRTFFIGLSPKFIYELLVALTPLDFQSVHLFIKHTIKLVNTHSSEKGLNVSLQGMLRQLFCILGTSLEGATTHGTLPQDFRNIGAVCSSRVRKVLDDNPEQLNLIIKYLETILRVSRDAFGYTHQTEPNVPENQHHTLYYDAPVTAGLDYYLMDLDDSNLQPQQENMSVSDEVEIPPSTALDMYDGELLLQSRDGLQSFPESEIPNLDELLSELDDLFEA</sequence>
<name>A0ABR4MDX7_9PEZI</name>
<gene>
    <name evidence="3" type="ORF">HOO65_060307</name>
</gene>
<organism evidence="3 4">
    <name type="scientific">Ceratocystis lukuohia</name>
    <dbReference type="NCBI Taxonomy" id="2019550"/>
    <lineage>
        <taxon>Eukaryota</taxon>
        <taxon>Fungi</taxon>
        <taxon>Dikarya</taxon>
        <taxon>Ascomycota</taxon>
        <taxon>Pezizomycotina</taxon>
        <taxon>Sordariomycetes</taxon>
        <taxon>Hypocreomycetidae</taxon>
        <taxon>Microascales</taxon>
        <taxon>Ceratocystidaceae</taxon>
        <taxon>Ceratocystis</taxon>
    </lineage>
</organism>
<keyword evidence="4" id="KW-1185">Reference proteome</keyword>
<dbReference type="RefSeq" id="XP_070857657.1">
    <property type="nucleotide sequence ID" value="XM_071003917.1"/>
</dbReference>
<reference evidence="3 4" key="1">
    <citation type="submission" date="2020-05" db="EMBL/GenBank/DDBJ databases">
        <title>Ceratocystis lukuohia genome.</title>
        <authorList>
            <person name="Harrington T.C."/>
            <person name="Kim K."/>
            <person name="Mayers C.G."/>
        </authorList>
    </citation>
    <scope>NUCLEOTIDE SEQUENCE [LARGE SCALE GENOMIC DNA]</scope>
    <source>
        <strain evidence="3 4">C4212</strain>
    </source>
</reference>
<dbReference type="Proteomes" id="UP001610728">
    <property type="component" value="Unassembled WGS sequence"/>
</dbReference>
<evidence type="ECO:0000313" key="3">
    <source>
        <dbReference type="EMBL" id="KAL2886477.1"/>
    </source>
</evidence>
<feature type="transmembrane region" description="Helical" evidence="2">
    <location>
        <begin position="94"/>
        <end position="117"/>
    </location>
</feature>
<dbReference type="EMBL" id="JABSNW010000006">
    <property type="protein sequence ID" value="KAL2886477.1"/>
    <property type="molecule type" value="Genomic_DNA"/>
</dbReference>
<protein>
    <submittedName>
        <fullName evidence="3">Uncharacterized protein</fullName>
    </submittedName>
</protein>
<keyword evidence="2" id="KW-0812">Transmembrane</keyword>
<keyword evidence="2" id="KW-0472">Membrane</keyword>
<evidence type="ECO:0000256" key="2">
    <source>
        <dbReference type="SAM" id="Phobius"/>
    </source>
</evidence>
<dbReference type="GeneID" id="98119703"/>
<evidence type="ECO:0000256" key="1">
    <source>
        <dbReference type="SAM" id="MobiDB-lite"/>
    </source>
</evidence>
<feature type="region of interest" description="Disordered" evidence="1">
    <location>
        <begin position="1"/>
        <end position="47"/>
    </location>
</feature>
<comment type="caution">
    <text evidence="3">The sequence shown here is derived from an EMBL/GenBank/DDBJ whole genome shotgun (WGS) entry which is preliminary data.</text>
</comment>
<proteinExistence type="predicted"/>
<keyword evidence="2" id="KW-1133">Transmembrane helix</keyword>
<evidence type="ECO:0000313" key="4">
    <source>
        <dbReference type="Proteomes" id="UP001610728"/>
    </source>
</evidence>
<feature type="compositionally biased region" description="Basic and acidic residues" evidence="1">
    <location>
        <begin position="20"/>
        <end position="34"/>
    </location>
</feature>
<accession>A0ABR4MDX7</accession>